<dbReference type="SMART" id="SM00642">
    <property type="entry name" value="Aamy"/>
    <property type="match status" value="1"/>
</dbReference>
<dbReference type="Proteomes" id="UP000007383">
    <property type="component" value="Chromosome"/>
</dbReference>
<dbReference type="InterPro" id="IPR006047">
    <property type="entry name" value="GH13_cat_dom"/>
</dbReference>
<gene>
    <name evidence="2" type="ordered locus">Spiaf_0707</name>
</gene>
<organism evidence="2 3">
    <name type="scientific">Spirochaeta africana (strain ATCC 700263 / DSM 8902 / Z-7692)</name>
    <dbReference type="NCBI Taxonomy" id="889378"/>
    <lineage>
        <taxon>Bacteria</taxon>
        <taxon>Pseudomonadati</taxon>
        <taxon>Spirochaetota</taxon>
        <taxon>Spirochaetia</taxon>
        <taxon>Spirochaetales</taxon>
        <taxon>Spirochaetaceae</taxon>
        <taxon>Spirochaeta</taxon>
    </lineage>
</organism>
<dbReference type="OrthoDB" id="9805159at2"/>
<proteinExistence type="predicted"/>
<protein>
    <submittedName>
        <fullName evidence="2">Glycosidase</fullName>
    </submittedName>
</protein>
<dbReference type="STRING" id="889378.Spiaf_0707"/>
<reference evidence="3" key="1">
    <citation type="journal article" date="2013" name="Stand. Genomic Sci.">
        <title>Complete genome sequence of the halophilic bacterium Spirochaeta africana type strain (Z-7692(T)) from the alkaline Lake Magadi in the East African Rift.</title>
        <authorList>
            <person name="Liolos K."/>
            <person name="Abt B."/>
            <person name="Scheuner C."/>
            <person name="Teshima H."/>
            <person name="Held B."/>
            <person name="Lapidus A."/>
            <person name="Nolan M."/>
            <person name="Lucas S."/>
            <person name="Deshpande S."/>
            <person name="Cheng J.F."/>
            <person name="Tapia R."/>
            <person name="Goodwin L.A."/>
            <person name="Pitluck S."/>
            <person name="Pagani I."/>
            <person name="Ivanova N."/>
            <person name="Mavromatis K."/>
            <person name="Mikhailova N."/>
            <person name="Huntemann M."/>
            <person name="Pati A."/>
            <person name="Chen A."/>
            <person name="Palaniappan K."/>
            <person name="Land M."/>
            <person name="Rohde M."/>
            <person name="Tindall B.J."/>
            <person name="Detter J.C."/>
            <person name="Goker M."/>
            <person name="Bristow J."/>
            <person name="Eisen J.A."/>
            <person name="Markowitz V."/>
            <person name="Hugenholtz P."/>
            <person name="Woyke T."/>
            <person name="Klenk H.P."/>
            <person name="Kyrpides N.C."/>
        </authorList>
    </citation>
    <scope>NUCLEOTIDE SEQUENCE</scope>
    <source>
        <strain evidence="3">ATCC 700263 / DSM 8902 / Z-7692</strain>
    </source>
</reference>
<dbReference type="InterPro" id="IPR045857">
    <property type="entry name" value="O16G_dom_2"/>
</dbReference>
<dbReference type="KEGG" id="sfc:Spiaf_0707"/>
<name>H9UH14_SPIAZ</name>
<dbReference type="GO" id="GO:0005975">
    <property type="term" value="P:carbohydrate metabolic process"/>
    <property type="evidence" value="ECO:0007669"/>
    <property type="project" value="InterPro"/>
</dbReference>
<dbReference type="EMBL" id="CP003282">
    <property type="protein sequence ID" value="AFG36807.1"/>
    <property type="molecule type" value="Genomic_DNA"/>
</dbReference>
<evidence type="ECO:0000313" key="3">
    <source>
        <dbReference type="Proteomes" id="UP000007383"/>
    </source>
</evidence>
<dbReference type="PATRIC" id="fig|889378.3.peg.718"/>
<feature type="domain" description="Glycosyl hydrolase family 13 catalytic" evidence="1">
    <location>
        <begin position="99"/>
        <end position="556"/>
    </location>
</feature>
<dbReference type="Gene3D" id="2.60.40.1180">
    <property type="entry name" value="Golgi alpha-mannosidase II"/>
    <property type="match status" value="1"/>
</dbReference>
<dbReference type="RefSeq" id="WP_014454804.1">
    <property type="nucleotide sequence ID" value="NC_017098.1"/>
</dbReference>
<dbReference type="Gene3D" id="1.10.1740.10">
    <property type="match status" value="1"/>
</dbReference>
<dbReference type="PANTHER" id="PTHR10357">
    <property type="entry name" value="ALPHA-AMYLASE FAMILY MEMBER"/>
    <property type="match status" value="1"/>
</dbReference>
<dbReference type="SUPFAM" id="SSF51011">
    <property type="entry name" value="Glycosyl hydrolase domain"/>
    <property type="match status" value="1"/>
</dbReference>
<dbReference type="PANTHER" id="PTHR10357:SF213">
    <property type="entry name" value="ALPHA AMYLASE CATALYTIC REGION"/>
    <property type="match status" value="1"/>
</dbReference>
<accession>H9UH14</accession>
<dbReference type="InterPro" id="IPR017853">
    <property type="entry name" value="GH"/>
</dbReference>
<dbReference type="Pfam" id="PF00128">
    <property type="entry name" value="Alpha-amylase"/>
    <property type="match status" value="1"/>
</dbReference>
<sequence length="653" mass="74779">MYDRHLHPLLVRFLEGLKPSPFSKKHAGFVTRLSAAFDEFYREYMRIYGHVPGAEQHFLDLLSSLWDAHRDRPEDLHARDRQREANTDWYLEPKLVAAQIYLDRYAGDLAGLQRHLDYLQELGITVVHLMPILDMPEGENDGGYAVRDYRKIDRRFGTMEQVEELSRELTRRGMLLQMDLVVNHTADSHEWARKARAGDPAYIDYYYFYNDRTVPDAFEASMPEVFPATAPGNFTHIPELDKWVMTVFHRYQWDLNYTNPTVFREMVGILLYLANRGIDVIRLDAVPFLWKQIGTNCQNLEQAHQLLRLFALAYKTVVPSLVTISEAIVQPHEVVRYFGDGDFAGRETEIAYHVSLMVLLWDAVATTNVRLLTTGLENMPEIPRGCTWLTYIRCHDDIGIGFSDDDARAVGYDPAMHRAFWKEMFTGKFPGSVSRGELFMENKATGDARISGSAASLAGLEYALSVNDPALVDAAIDKLCMLYGVVFSYGGIPIVYYGDEIGYLNDYAHRNREAEREDNRWMHRPIFDWDKAALAKEQGTVEYRIYHRMQRMIAARKAIAEFGHLTQPELVASGNEHVFTFLRHLGSSRTLVAANVSPQAQVIPQHLIHRIYDVPEAGNLTRVQDVITGSSPTIQQGQLLLQPYQILWLRDPG</sequence>
<dbReference type="GO" id="GO:0016798">
    <property type="term" value="F:hydrolase activity, acting on glycosyl bonds"/>
    <property type="evidence" value="ECO:0007669"/>
    <property type="project" value="UniProtKB-KW"/>
</dbReference>
<dbReference type="InterPro" id="IPR044077">
    <property type="entry name" value="Amylosucrase"/>
</dbReference>
<dbReference type="Gene3D" id="3.20.20.80">
    <property type="entry name" value="Glycosidases"/>
    <property type="match status" value="1"/>
</dbReference>
<keyword evidence="3" id="KW-1185">Reference proteome</keyword>
<evidence type="ECO:0000259" key="1">
    <source>
        <dbReference type="SMART" id="SM00642"/>
    </source>
</evidence>
<dbReference type="Gene3D" id="3.90.400.10">
    <property type="entry name" value="Oligo-1,6-glucosidase, Domain 2"/>
    <property type="match status" value="1"/>
</dbReference>
<dbReference type="SUPFAM" id="SSF51445">
    <property type="entry name" value="(Trans)glycosidases"/>
    <property type="match status" value="1"/>
</dbReference>
<dbReference type="InterPro" id="IPR013780">
    <property type="entry name" value="Glyco_hydro_b"/>
</dbReference>
<dbReference type="eggNOG" id="COG0366">
    <property type="taxonomic scope" value="Bacteria"/>
</dbReference>
<keyword evidence="2" id="KW-0378">Hydrolase</keyword>
<keyword evidence="2" id="KW-0326">Glycosidase</keyword>
<evidence type="ECO:0000313" key="2">
    <source>
        <dbReference type="EMBL" id="AFG36807.1"/>
    </source>
</evidence>
<dbReference type="HOGENOM" id="CLU_022796_0_0_12"/>
<dbReference type="GO" id="GO:0047669">
    <property type="term" value="F:amylosucrase activity"/>
    <property type="evidence" value="ECO:0007669"/>
    <property type="project" value="InterPro"/>
</dbReference>
<dbReference type="AlphaFoldDB" id="H9UH14"/>
<dbReference type="CDD" id="cd11324">
    <property type="entry name" value="AmyAc_Amylosucrase"/>
    <property type="match status" value="1"/>
</dbReference>